<comment type="caution">
    <text evidence="3">The sequence shown here is derived from an EMBL/GenBank/DDBJ whole genome shotgun (WGS) entry which is preliminary data.</text>
</comment>
<dbReference type="AlphaFoldDB" id="A0AAJ0ECA7"/>
<evidence type="ECO:0000313" key="4">
    <source>
        <dbReference type="Proteomes" id="UP001243989"/>
    </source>
</evidence>
<keyword evidence="2" id="KW-0472">Membrane</keyword>
<feature type="compositionally biased region" description="Basic and acidic residues" evidence="1">
    <location>
        <begin position="102"/>
        <end position="115"/>
    </location>
</feature>
<organism evidence="3 4">
    <name type="scientific">Colletotrichum phormii</name>
    <dbReference type="NCBI Taxonomy" id="359342"/>
    <lineage>
        <taxon>Eukaryota</taxon>
        <taxon>Fungi</taxon>
        <taxon>Dikarya</taxon>
        <taxon>Ascomycota</taxon>
        <taxon>Pezizomycotina</taxon>
        <taxon>Sordariomycetes</taxon>
        <taxon>Hypocreomycetidae</taxon>
        <taxon>Glomerellales</taxon>
        <taxon>Glomerellaceae</taxon>
        <taxon>Colletotrichum</taxon>
        <taxon>Colletotrichum acutatum species complex</taxon>
    </lineage>
</organism>
<gene>
    <name evidence="3" type="ORF">BDP81DRAFT_453633</name>
</gene>
<name>A0AAJ0ECA7_9PEZI</name>
<feature type="transmembrane region" description="Helical" evidence="2">
    <location>
        <begin position="42"/>
        <end position="65"/>
    </location>
</feature>
<dbReference type="RefSeq" id="XP_060440447.1">
    <property type="nucleotide sequence ID" value="XM_060592854.1"/>
</dbReference>
<sequence>MYTPKKSIKHFLAIHDVSISDAKRKAMEHGIKGTPQMSLPAALVMILLSFIFFMLLAFGASLLVYSLEGRYNPPAPPQYYYGDNRRRLPELLDFADQTEPLPRYEREDSTERPLLDFEGSTPPPAYGTVFHIPAPCDDEENHPAESSPDGPDRSDASHMV</sequence>
<reference evidence="3" key="1">
    <citation type="submission" date="2021-06" db="EMBL/GenBank/DDBJ databases">
        <title>Comparative genomics, transcriptomics and evolutionary studies reveal genomic signatures of adaptation to plant cell wall in hemibiotrophic fungi.</title>
        <authorList>
            <consortium name="DOE Joint Genome Institute"/>
            <person name="Baroncelli R."/>
            <person name="Diaz J.F."/>
            <person name="Benocci T."/>
            <person name="Peng M."/>
            <person name="Battaglia E."/>
            <person name="Haridas S."/>
            <person name="Andreopoulos W."/>
            <person name="Labutti K."/>
            <person name="Pangilinan J."/>
            <person name="Floch G.L."/>
            <person name="Makela M.R."/>
            <person name="Henrissat B."/>
            <person name="Grigoriev I.V."/>
            <person name="Crouch J.A."/>
            <person name="De Vries R.P."/>
            <person name="Sukno S.A."/>
            <person name="Thon M.R."/>
        </authorList>
    </citation>
    <scope>NUCLEOTIDE SEQUENCE</scope>
    <source>
        <strain evidence="3">CBS 102054</strain>
    </source>
</reference>
<dbReference type="EMBL" id="JAHMHQ010000024">
    <property type="protein sequence ID" value="KAK1624452.1"/>
    <property type="molecule type" value="Genomic_DNA"/>
</dbReference>
<keyword evidence="4" id="KW-1185">Reference proteome</keyword>
<dbReference type="Proteomes" id="UP001243989">
    <property type="component" value="Unassembled WGS sequence"/>
</dbReference>
<accession>A0AAJ0ECA7</accession>
<keyword evidence="2" id="KW-0812">Transmembrane</keyword>
<feature type="compositionally biased region" description="Basic and acidic residues" evidence="1">
    <location>
        <begin position="150"/>
        <end position="160"/>
    </location>
</feature>
<feature type="region of interest" description="Disordered" evidence="1">
    <location>
        <begin position="96"/>
        <end position="160"/>
    </location>
</feature>
<evidence type="ECO:0000313" key="3">
    <source>
        <dbReference type="EMBL" id="KAK1624452.1"/>
    </source>
</evidence>
<evidence type="ECO:0000256" key="1">
    <source>
        <dbReference type="SAM" id="MobiDB-lite"/>
    </source>
</evidence>
<keyword evidence="2" id="KW-1133">Transmembrane helix</keyword>
<evidence type="ECO:0000256" key="2">
    <source>
        <dbReference type="SAM" id="Phobius"/>
    </source>
</evidence>
<protein>
    <submittedName>
        <fullName evidence="3">Uncharacterized protein</fullName>
    </submittedName>
</protein>
<proteinExistence type="predicted"/>
<dbReference type="GeneID" id="85477716"/>